<feature type="region of interest" description="Disordered" evidence="1">
    <location>
        <begin position="1"/>
        <end position="20"/>
    </location>
</feature>
<dbReference type="Proteomes" id="UP001161757">
    <property type="component" value="Unassembled WGS sequence"/>
</dbReference>
<evidence type="ECO:0000256" key="1">
    <source>
        <dbReference type="SAM" id="MobiDB-lite"/>
    </source>
</evidence>
<organism evidence="2 3">
    <name type="scientific">Exophiala dermatitidis</name>
    <name type="common">Black yeast-like fungus</name>
    <name type="synonym">Wangiella dermatitidis</name>
    <dbReference type="NCBI Taxonomy" id="5970"/>
    <lineage>
        <taxon>Eukaryota</taxon>
        <taxon>Fungi</taxon>
        <taxon>Dikarya</taxon>
        <taxon>Ascomycota</taxon>
        <taxon>Pezizomycotina</taxon>
        <taxon>Eurotiomycetes</taxon>
        <taxon>Chaetothyriomycetidae</taxon>
        <taxon>Chaetothyriales</taxon>
        <taxon>Herpotrichiellaceae</taxon>
        <taxon>Exophiala</taxon>
    </lineage>
</organism>
<dbReference type="EMBL" id="JAJGCB010000005">
    <property type="protein sequence ID" value="KAJ8992479.1"/>
    <property type="molecule type" value="Genomic_DNA"/>
</dbReference>
<reference evidence="2" key="1">
    <citation type="submission" date="2023-01" db="EMBL/GenBank/DDBJ databases">
        <title>Exophiala dermititidis isolated from Cystic Fibrosis Patient.</title>
        <authorList>
            <person name="Kurbessoian T."/>
            <person name="Crocker A."/>
            <person name="Murante D."/>
            <person name="Hogan D.A."/>
            <person name="Stajich J.E."/>
        </authorList>
    </citation>
    <scope>NUCLEOTIDE SEQUENCE</scope>
    <source>
        <strain evidence="2">Ex8</strain>
    </source>
</reference>
<sequence length="136" mass="15266">MVEQPNQWRRVPESHHSQHKNCHPTAIRLVVALRLPSRLDRVVALVPAIVLHSSDLAALVGLVRCNAAKCSALITGPLNGQPDTYHHPFKLPSIRNWVLIRPCSTLVAIKPYETLAFPVYLDRYLELPPRYSSACC</sequence>
<proteinExistence type="predicted"/>
<protein>
    <submittedName>
        <fullName evidence="2">Uncharacterized protein</fullName>
    </submittedName>
</protein>
<evidence type="ECO:0000313" key="2">
    <source>
        <dbReference type="EMBL" id="KAJ8992479.1"/>
    </source>
</evidence>
<comment type="caution">
    <text evidence="2">The sequence shown here is derived from an EMBL/GenBank/DDBJ whole genome shotgun (WGS) entry which is preliminary data.</text>
</comment>
<evidence type="ECO:0000313" key="3">
    <source>
        <dbReference type="Proteomes" id="UP001161757"/>
    </source>
</evidence>
<name>A0AAN6EWW1_EXODE</name>
<gene>
    <name evidence="2" type="ORF">HRR80_9619</name>
</gene>
<accession>A0AAN6EWW1</accession>
<dbReference type="AlphaFoldDB" id="A0AAN6EWW1"/>